<gene>
    <name evidence="1" type="primary">gldH</name>
    <name evidence="1" type="ORF">EGI11_09595</name>
</gene>
<dbReference type="EMBL" id="RJUG01000004">
    <property type="protein sequence ID" value="ROI07913.1"/>
    <property type="molecule type" value="Genomic_DNA"/>
</dbReference>
<accession>A0A3N0WSG6</accession>
<reference evidence="2" key="1">
    <citation type="submission" date="2018-11" db="EMBL/GenBank/DDBJ databases">
        <title>Proposal to divide the Flavobacteriaceae and reorganize its genera based on Amino Acid Identity values calculated from whole genome sequences.</title>
        <authorList>
            <person name="Nicholson A.C."/>
            <person name="Gulvik C.A."/>
            <person name="Whitney A.M."/>
            <person name="Humrighouse B.W."/>
            <person name="Bell M."/>
            <person name="Holmens B."/>
            <person name="Steigerwalt A."/>
            <person name="Villarma A."/>
            <person name="Sheth M."/>
            <person name="Batra D."/>
            <person name="Pryor J."/>
            <person name="Bernardet J.-F."/>
            <person name="Hugo C."/>
            <person name="Kampfer P."/>
            <person name="Newman J."/>
            <person name="Mcquiston J.R."/>
        </authorList>
    </citation>
    <scope>NUCLEOTIDE SEQUENCE [LARGE SCALE GENOMIC DNA]</scope>
    <source>
        <strain evidence="2">H3056</strain>
    </source>
</reference>
<dbReference type="OrthoDB" id="982482at2"/>
<proteinExistence type="predicted"/>
<dbReference type="AlphaFoldDB" id="A0A3N0WSG6"/>
<dbReference type="InterPro" id="IPR020018">
    <property type="entry name" value="Motility-assoc_lipoprot_GldH"/>
</dbReference>
<keyword evidence="1" id="KW-0449">Lipoprotein</keyword>
<dbReference type="Proteomes" id="UP000270224">
    <property type="component" value="Unassembled WGS sequence"/>
</dbReference>
<comment type="caution">
    <text evidence="1">The sequence shown here is derived from an EMBL/GenBank/DDBJ whole genome shotgun (WGS) entry which is preliminary data.</text>
</comment>
<organism evidence="1 2">
    <name type="scientific">Kaistella daneshvariae</name>
    <dbReference type="NCBI Taxonomy" id="2487074"/>
    <lineage>
        <taxon>Bacteria</taxon>
        <taxon>Pseudomonadati</taxon>
        <taxon>Bacteroidota</taxon>
        <taxon>Flavobacteriia</taxon>
        <taxon>Flavobacteriales</taxon>
        <taxon>Weeksellaceae</taxon>
        <taxon>Chryseobacterium group</taxon>
        <taxon>Kaistella</taxon>
    </lineage>
</organism>
<name>A0A3N0WSG6_9FLAO</name>
<sequence length="157" mass="18039">MMKIHNIFSLFFVIATLVSCSDKSEYVELQSVNGSWDKNAEQKFNFNITDNQQPRNIIFVVRNNNDYPYSNIRLIVDFLNVKTKGKQTDTLNYILAEPNGAWLGKGFGDTKEILFQYKVKYKFPNAGEYSIGIKQAMRQDKLRGIEDIGVKINTAKP</sequence>
<evidence type="ECO:0000313" key="1">
    <source>
        <dbReference type="EMBL" id="ROI07913.1"/>
    </source>
</evidence>
<dbReference type="NCBIfam" id="TIGR03511">
    <property type="entry name" value="GldH_lipo"/>
    <property type="match status" value="1"/>
</dbReference>
<evidence type="ECO:0000313" key="2">
    <source>
        <dbReference type="Proteomes" id="UP000270224"/>
    </source>
</evidence>
<dbReference type="Pfam" id="PF14109">
    <property type="entry name" value="GldH_lipo"/>
    <property type="match status" value="1"/>
</dbReference>
<dbReference type="PROSITE" id="PS51257">
    <property type="entry name" value="PROKAR_LIPOPROTEIN"/>
    <property type="match status" value="1"/>
</dbReference>
<protein>
    <submittedName>
        <fullName evidence="1">Gliding motility lipoprotein GldH</fullName>
    </submittedName>
</protein>